<dbReference type="Proteomes" id="UP001220324">
    <property type="component" value="Unassembled WGS sequence"/>
</dbReference>
<sequence length="88" mass="9904">MGYLTEYNDLWRNTPYMPEVTDMLETTDSFGMPDVTSPSSMPTYLLEVPPQYTESIANTSAASSVINLFENDNVPTRYNLPEGEVVED</sequence>
<reference evidence="1 2" key="1">
    <citation type="journal article" date="2023" name="IMA Fungus">
        <title>Comparative genomic study of the Penicillium genus elucidates a diverse pangenome and 15 lateral gene transfer events.</title>
        <authorList>
            <person name="Petersen C."/>
            <person name="Sorensen T."/>
            <person name="Nielsen M.R."/>
            <person name="Sondergaard T.E."/>
            <person name="Sorensen J.L."/>
            <person name="Fitzpatrick D.A."/>
            <person name="Frisvad J.C."/>
            <person name="Nielsen K.L."/>
        </authorList>
    </citation>
    <scope>NUCLEOTIDE SEQUENCE [LARGE SCALE GENOMIC DNA]</scope>
    <source>
        <strain evidence="1 2">IBT 35679</strain>
    </source>
</reference>
<protein>
    <submittedName>
        <fullName evidence="1">Uncharacterized protein</fullName>
    </submittedName>
</protein>
<name>A0AAD6GIZ7_9EURO</name>
<evidence type="ECO:0000313" key="2">
    <source>
        <dbReference type="Proteomes" id="UP001220324"/>
    </source>
</evidence>
<gene>
    <name evidence="1" type="ORF">N7494_002677</name>
</gene>
<dbReference type="AlphaFoldDB" id="A0AAD6GIZ7"/>
<organism evidence="1 2">
    <name type="scientific">Penicillium frequentans</name>
    <dbReference type="NCBI Taxonomy" id="3151616"/>
    <lineage>
        <taxon>Eukaryota</taxon>
        <taxon>Fungi</taxon>
        <taxon>Dikarya</taxon>
        <taxon>Ascomycota</taxon>
        <taxon>Pezizomycotina</taxon>
        <taxon>Eurotiomycetes</taxon>
        <taxon>Eurotiomycetidae</taxon>
        <taxon>Eurotiales</taxon>
        <taxon>Aspergillaceae</taxon>
        <taxon>Penicillium</taxon>
    </lineage>
</organism>
<evidence type="ECO:0000313" key="1">
    <source>
        <dbReference type="EMBL" id="KAJ5553299.1"/>
    </source>
</evidence>
<keyword evidence="2" id="KW-1185">Reference proteome</keyword>
<comment type="caution">
    <text evidence="1">The sequence shown here is derived from an EMBL/GenBank/DDBJ whole genome shotgun (WGS) entry which is preliminary data.</text>
</comment>
<accession>A0AAD6GIZ7</accession>
<proteinExistence type="predicted"/>
<dbReference type="EMBL" id="JAQIZZ010000002">
    <property type="protein sequence ID" value="KAJ5553299.1"/>
    <property type="molecule type" value="Genomic_DNA"/>
</dbReference>